<sequence length="180" mass="20473">MAAPSAPENQERLQTDNVIMEEPPTESDVLTSDNERTLILQLLLQWHHAKDSKPAYCRHRPSTTELPLTAFEYFDDADDDDDVILIFDEFYMMLLFGLSKQNRQTVKVLTVLSFLSFVLISVPNSASLLSRVVEESSVQTIVPVPITVKKKDSSTKFQNFRNIMEQSANALRRNIAFHAV</sequence>
<proteinExistence type="predicted"/>
<dbReference type="Proteomes" id="UP001303046">
    <property type="component" value="Unassembled WGS sequence"/>
</dbReference>
<reference evidence="1 2" key="1">
    <citation type="submission" date="2023-08" db="EMBL/GenBank/DDBJ databases">
        <title>A Necator americanus chromosomal reference genome.</title>
        <authorList>
            <person name="Ilik V."/>
            <person name="Petrzelkova K.J."/>
            <person name="Pardy F."/>
            <person name="Fuh T."/>
            <person name="Niatou-Singa F.S."/>
            <person name="Gouil Q."/>
            <person name="Baker L."/>
            <person name="Ritchie M.E."/>
            <person name="Jex A.R."/>
            <person name="Gazzola D."/>
            <person name="Li H."/>
            <person name="Toshio Fujiwara R."/>
            <person name="Zhan B."/>
            <person name="Aroian R.V."/>
            <person name="Pafco B."/>
            <person name="Schwarz E.M."/>
        </authorList>
    </citation>
    <scope>NUCLEOTIDE SEQUENCE [LARGE SCALE GENOMIC DNA]</scope>
    <source>
        <strain evidence="1 2">Aroian</strain>
        <tissue evidence="1">Whole animal</tissue>
    </source>
</reference>
<keyword evidence="2" id="KW-1185">Reference proteome</keyword>
<gene>
    <name evidence="1" type="primary">Necator_chrII.g5026</name>
    <name evidence="1" type="ORF">RB195_017234</name>
</gene>
<evidence type="ECO:0000313" key="2">
    <source>
        <dbReference type="Proteomes" id="UP001303046"/>
    </source>
</evidence>
<protein>
    <submittedName>
        <fullName evidence="1">Uncharacterized protein</fullName>
    </submittedName>
</protein>
<comment type="caution">
    <text evidence="1">The sequence shown here is derived from an EMBL/GenBank/DDBJ whole genome shotgun (WGS) entry which is preliminary data.</text>
</comment>
<name>A0ABR1C5U9_NECAM</name>
<dbReference type="EMBL" id="JAVFWL010000002">
    <property type="protein sequence ID" value="KAK6733366.1"/>
    <property type="molecule type" value="Genomic_DNA"/>
</dbReference>
<evidence type="ECO:0000313" key="1">
    <source>
        <dbReference type="EMBL" id="KAK6733366.1"/>
    </source>
</evidence>
<organism evidence="1 2">
    <name type="scientific">Necator americanus</name>
    <name type="common">Human hookworm</name>
    <dbReference type="NCBI Taxonomy" id="51031"/>
    <lineage>
        <taxon>Eukaryota</taxon>
        <taxon>Metazoa</taxon>
        <taxon>Ecdysozoa</taxon>
        <taxon>Nematoda</taxon>
        <taxon>Chromadorea</taxon>
        <taxon>Rhabditida</taxon>
        <taxon>Rhabditina</taxon>
        <taxon>Rhabditomorpha</taxon>
        <taxon>Strongyloidea</taxon>
        <taxon>Ancylostomatidae</taxon>
        <taxon>Bunostominae</taxon>
        <taxon>Necator</taxon>
    </lineage>
</organism>
<accession>A0ABR1C5U9</accession>